<proteinExistence type="predicted"/>
<dbReference type="Proteomes" id="UP001433508">
    <property type="component" value="Unassembled WGS sequence"/>
</dbReference>
<keyword evidence="2" id="KW-1185">Reference proteome</keyword>
<organism evidence="1 2">
    <name type="scientific">Lipomyces kononenkoae</name>
    <name type="common">Yeast</name>
    <dbReference type="NCBI Taxonomy" id="34357"/>
    <lineage>
        <taxon>Eukaryota</taxon>
        <taxon>Fungi</taxon>
        <taxon>Dikarya</taxon>
        <taxon>Ascomycota</taxon>
        <taxon>Saccharomycotina</taxon>
        <taxon>Lipomycetes</taxon>
        <taxon>Lipomycetales</taxon>
        <taxon>Lipomycetaceae</taxon>
        <taxon>Lipomyces</taxon>
    </lineage>
</organism>
<protein>
    <submittedName>
        <fullName evidence="1">Uncharacterized protein</fullName>
    </submittedName>
</protein>
<comment type="caution">
    <text evidence="1">The sequence shown here is derived from an EMBL/GenBank/DDBJ whole genome shotgun (WGS) entry which is preliminary data.</text>
</comment>
<reference evidence="2" key="1">
    <citation type="journal article" date="2024" name="Front. Bioeng. Biotechnol.">
        <title>Genome-scale model development and genomic sequencing of the oleaginous clade Lipomyces.</title>
        <authorList>
            <person name="Czajka J.J."/>
            <person name="Han Y."/>
            <person name="Kim J."/>
            <person name="Mondo S.J."/>
            <person name="Hofstad B.A."/>
            <person name="Robles A."/>
            <person name="Haridas S."/>
            <person name="Riley R."/>
            <person name="LaButti K."/>
            <person name="Pangilinan J."/>
            <person name="Andreopoulos W."/>
            <person name="Lipzen A."/>
            <person name="Yan J."/>
            <person name="Wang M."/>
            <person name="Ng V."/>
            <person name="Grigoriev I.V."/>
            <person name="Spatafora J.W."/>
            <person name="Magnuson J.K."/>
            <person name="Baker S.E."/>
            <person name="Pomraning K.R."/>
        </authorList>
    </citation>
    <scope>NUCLEOTIDE SEQUENCE [LARGE SCALE GENOMIC DNA]</scope>
    <source>
        <strain evidence="2">CBS 7786</strain>
    </source>
</reference>
<dbReference type="EMBL" id="MU971378">
    <property type="protein sequence ID" value="KAK9236866.1"/>
    <property type="molecule type" value="Genomic_DNA"/>
</dbReference>
<accession>A0ACC3SZ04</accession>
<evidence type="ECO:0000313" key="1">
    <source>
        <dbReference type="EMBL" id="KAK9236866.1"/>
    </source>
</evidence>
<gene>
    <name evidence="1" type="ORF">V1525DRAFT_405596</name>
</gene>
<evidence type="ECO:0000313" key="2">
    <source>
        <dbReference type="Proteomes" id="UP001433508"/>
    </source>
</evidence>
<sequence length="189" mass="21336">MSRRNNLSYAAHTPTFLKRLRGELPPEPSTSTKYSEEGSRHEAKDYDGDDETSVPEYIFKGETITKEEFEELQSGKSIEEIKADRLQGEKEEDKEWVRAPDQTASSKPSANISEFGSRSAKRKMAVKLRLPDTSDEDNNENAQSTKKSKLAPDRSNGATKDERKQTVEMKKSEKSKVSRVQLSFAGNDE</sequence>
<name>A0ACC3SZ04_LIPKO</name>